<evidence type="ECO:0000313" key="4">
    <source>
        <dbReference type="EMBL" id="VEU81159.1"/>
    </source>
</evidence>
<feature type="transmembrane region" description="Helical" evidence="2">
    <location>
        <begin position="168"/>
        <end position="188"/>
    </location>
</feature>
<keyword evidence="5" id="KW-1185">Reference proteome</keyword>
<evidence type="ECO:0000256" key="2">
    <source>
        <dbReference type="SAM" id="Phobius"/>
    </source>
</evidence>
<protein>
    <submittedName>
        <fullName evidence="4">Transcriptional repressor DicA</fullName>
    </submittedName>
</protein>
<dbReference type="CDD" id="cd00093">
    <property type="entry name" value="HTH_XRE"/>
    <property type="match status" value="1"/>
</dbReference>
<dbReference type="SUPFAM" id="SSF47413">
    <property type="entry name" value="lambda repressor-like DNA-binding domains"/>
    <property type="match status" value="1"/>
</dbReference>
<reference evidence="4 5" key="1">
    <citation type="submission" date="2019-01" db="EMBL/GenBank/DDBJ databases">
        <authorList>
            <consortium name="Pathogen Informatics"/>
        </authorList>
    </citation>
    <scope>NUCLEOTIDE SEQUENCE [LARGE SCALE GENOMIC DNA]</scope>
    <source>
        <strain evidence="4 5">NCTC10138</strain>
    </source>
</reference>
<gene>
    <name evidence="4" type="ORF">NCTC10138_01554</name>
</gene>
<dbReference type="Proteomes" id="UP000289841">
    <property type="component" value="Chromosome"/>
</dbReference>
<dbReference type="AlphaFoldDB" id="A0A449BFD5"/>
<dbReference type="InterPro" id="IPR001387">
    <property type="entry name" value="Cro/C1-type_HTH"/>
</dbReference>
<keyword evidence="1" id="KW-0238">DNA-binding</keyword>
<feature type="domain" description="HTH cro/C1-type" evidence="3">
    <location>
        <begin position="14"/>
        <end position="68"/>
    </location>
</feature>
<dbReference type="Pfam" id="PF01381">
    <property type="entry name" value="HTH_3"/>
    <property type="match status" value="1"/>
</dbReference>
<keyword evidence="2" id="KW-1133">Transmembrane helix</keyword>
<dbReference type="InterPro" id="IPR010982">
    <property type="entry name" value="Lambda_DNA-bd_dom_sf"/>
</dbReference>
<feature type="transmembrane region" description="Helical" evidence="2">
    <location>
        <begin position="87"/>
        <end position="109"/>
    </location>
</feature>
<dbReference type="Gene3D" id="1.10.260.40">
    <property type="entry name" value="lambda repressor-like DNA-binding domains"/>
    <property type="match status" value="1"/>
</dbReference>
<feature type="transmembrane region" description="Helical" evidence="2">
    <location>
        <begin position="115"/>
        <end position="137"/>
    </location>
</feature>
<dbReference type="PROSITE" id="PS50943">
    <property type="entry name" value="HTH_CROC1"/>
    <property type="match status" value="1"/>
</dbReference>
<evidence type="ECO:0000256" key="1">
    <source>
        <dbReference type="ARBA" id="ARBA00023125"/>
    </source>
</evidence>
<evidence type="ECO:0000259" key="3">
    <source>
        <dbReference type="PROSITE" id="PS50943"/>
    </source>
</evidence>
<organism evidence="4 5">
    <name type="scientific">Haploplasma axanthum</name>
    <name type="common">Acholeplasma axanthum</name>
    <dbReference type="NCBI Taxonomy" id="29552"/>
    <lineage>
        <taxon>Bacteria</taxon>
        <taxon>Bacillati</taxon>
        <taxon>Mycoplasmatota</taxon>
        <taxon>Mollicutes</taxon>
        <taxon>Acholeplasmatales</taxon>
        <taxon>Acholeplasmataceae</taxon>
        <taxon>Haploplasma</taxon>
    </lineage>
</organism>
<dbReference type="PANTHER" id="PTHR46558">
    <property type="entry name" value="TRACRIPTIONAL REGULATORY PROTEIN-RELATED-RELATED"/>
    <property type="match status" value="1"/>
</dbReference>
<dbReference type="STRING" id="1278311.GCA_000428705_01487"/>
<name>A0A449BFD5_HAPAX</name>
<accession>A0A449BFD5</accession>
<dbReference type="KEGG" id="aaxa:NCTC10138_01554"/>
<keyword evidence="2" id="KW-0812">Transmembrane</keyword>
<feature type="transmembrane region" description="Helical" evidence="2">
    <location>
        <begin position="144"/>
        <end position="162"/>
    </location>
</feature>
<dbReference type="EMBL" id="LR215048">
    <property type="protein sequence ID" value="VEU81159.1"/>
    <property type="molecule type" value="Genomic_DNA"/>
</dbReference>
<evidence type="ECO:0000313" key="5">
    <source>
        <dbReference type="Proteomes" id="UP000289841"/>
    </source>
</evidence>
<dbReference type="SMART" id="SM00530">
    <property type="entry name" value="HTH_XRE"/>
    <property type="match status" value="1"/>
</dbReference>
<dbReference type="GO" id="GO:0003677">
    <property type="term" value="F:DNA binding"/>
    <property type="evidence" value="ECO:0007669"/>
    <property type="project" value="UniProtKB-KW"/>
</dbReference>
<dbReference type="PANTHER" id="PTHR46558:SF13">
    <property type="entry name" value="HTH-TYPE TRANSCRIPTIONAL REGULATOR IMMR"/>
    <property type="match status" value="1"/>
</dbReference>
<keyword evidence="2" id="KW-0472">Membrane</keyword>
<proteinExistence type="predicted"/>
<sequence>MNQEKIAKQIADNIIYYRKKFNLTQADLAEKLNYSDKSISKWERSEGIPSVLVLKELADFFGISLDDMLSDKKVKSKLNKGMKRYTVAYFYASIVIVLAGIAYGILSILQIDYTAWHLFIYALPVSSLVLMIFSIVWKKRFISFIYTTTFIWTAALSLFISIDIPNKYWIFIIVIPIYFFVIYLMHLINIKRFR</sequence>